<protein>
    <recommendedName>
        <fullName evidence="4">Mitochondrial 28S ribosomal protein S34</fullName>
    </recommendedName>
</protein>
<dbReference type="GO" id="GO:0005739">
    <property type="term" value="C:mitochondrion"/>
    <property type="evidence" value="ECO:0007669"/>
    <property type="project" value="InterPro"/>
</dbReference>
<dbReference type="Pfam" id="PF16053">
    <property type="entry name" value="MRP-S34"/>
    <property type="match status" value="1"/>
</dbReference>
<evidence type="ECO:0000313" key="2">
    <source>
        <dbReference type="EMBL" id="KAF3441356.1"/>
    </source>
</evidence>
<accession>A0A8K0GX21</accession>
<evidence type="ECO:0000313" key="3">
    <source>
        <dbReference type="Proteomes" id="UP000796880"/>
    </source>
</evidence>
<evidence type="ECO:0008006" key="4">
    <source>
        <dbReference type="Google" id="ProtNLM"/>
    </source>
</evidence>
<dbReference type="OrthoDB" id="16434at2759"/>
<dbReference type="PANTHER" id="PTHR35316">
    <property type="entry name" value="28S RIBOSOMAL S34 PROTEIN"/>
    <property type="match status" value="1"/>
</dbReference>
<dbReference type="GO" id="GO:0003735">
    <property type="term" value="F:structural constituent of ribosome"/>
    <property type="evidence" value="ECO:0007669"/>
    <property type="project" value="InterPro"/>
</dbReference>
<reference evidence="2" key="1">
    <citation type="submission" date="2020-03" db="EMBL/GenBank/DDBJ databases">
        <title>A high-quality chromosome-level genome assembly of a woody plant with both climbing and erect habits, Rhamnella rubrinervis.</title>
        <authorList>
            <person name="Lu Z."/>
            <person name="Yang Y."/>
            <person name="Zhu X."/>
            <person name="Sun Y."/>
        </authorList>
    </citation>
    <scope>NUCLEOTIDE SEQUENCE</scope>
    <source>
        <strain evidence="2">BYM</strain>
        <tissue evidence="2">Leaf</tissue>
    </source>
</reference>
<dbReference type="Proteomes" id="UP000796880">
    <property type="component" value="Unassembled WGS sequence"/>
</dbReference>
<organism evidence="2 3">
    <name type="scientific">Rhamnella rubrinervis</name>
    <dbReference type="NCBI Taxonomy" id="2594499"/>
    <lineage>
        <taxon>Eukaryota</taxon>
        <taxon>Viridiplantae</taxon>
        <taxon>Streptophyta</taxon>
        <taxon>Embryophyta</taxon>
        <taxon>Tracheophyta</taxon>
        <taxon>Spermatophyta</taxon>
        <taxon>Magnoliopsida</taxon>
        <taxon>eudicotyledons</taxon>
        <taxon>Gunneridae</taxon>
        <taxon>Pentapetalae</taxon>
        <taxon>rosids</taxon>
        <taxon>fabids</taxon>
        <taxon>Rosales</taxon>
        <taxon>Rhamnaceae</taxon>
        <taxon>rhamnoid group</taxon>
        <taxon>Rhamneae</taxon>
        <taxon>Rhamnella</taxon>
    </lineage>
</organism>
<dbReference type="InterPro" id="IPR032053">
    <property type="entry name" value="Ribosomal_mS34"/>
</dbReference>
<gene>
    <name evidence="2" type="ORF">FNV43_RR15270</name>
</gene>
<feature type="compositionally biased region" description="Polar residues" evidence="1">
    <location>
        <begin position="31"/>
        <end position="41"/>
    </location>
</feature>
<sequence>MAATLTNRAAVDRTLNILRLSSNFLRSFTTTPSSLCPQNPTSASSSESKKPKRKKKKNLFEVAQFLPNWGIGYQMAKTHWVGVSYQITKINLYKDGKHGKAWGVVHKGGLPAADAPKKISGVHKRCWRYIPNSNKLTASDPSTSIPIENVPTVEEQTV</sequence>
<keyword evidence="3" id="KW-1185">Reference proteome</keyword>
<comment type="caution">
    <text evidence="2">The sequence shown here is derived from an EMBL/GenBank/DDBJ whole genome shotgun (WGS) entry which is preliminary data.</text>
</comment>
<dbReference type="PANTHER" id="PTHR35316:SF1">
    <property type="entry name" value="28S RIBOSOMAL S34 PROTEIN"/>
    <property type="match status" value="1"/>
</dbReference>
<proteinExistence type="predicted"/>
<evidence type="ECO:0000256" key="1">
    <source>
        <dbReference type="SAM" id="MobiDB-lite"/>
    </source>
</evidence>
<feature type="region of interest" description="Disordered" evidence="1">
    <location>
        <begin position="31"/>
        <end position="55"/>
    </location>
</feature>
<name>A0A8K0GX21_9ROSA</name>
<dbReference type="EMBL" id="VOIH02000007">
    <property type="protein sequence ID" value="KAF3441356.1"/>
    <property type="molecule type" value="Genomic_DNA"/>
</dbReference>
<dbReference type="AlphaFoldDB" id="A0A8K0GX21"/>